<feature type="region of interest" description="Disordered" evidence="1">
    <location>
        <begin position="1"/>
        <end position="34"/>
    </location>
</feature>
<sequence length="360" mass="40480">MDRPSRRCAQYAARTGPPGRRPLLRRPGGRSPLAAHGLRARLLGQDPGRGDHAVLDRAQRRQLQPALVPAYRRAPTAARPHHLDLRRRPGRPLRTHPGVRRQDPLRDPPARLPSLRNRGPGRPPLDLRPGPPDPVDGGVDRRPHHARRRTDRGYRTAPCGTRNSGSAPAARSTWFRRGTALPGPGRRGPRHPHLSRRVGPGFQRWQNEQIAAFGVLLRAFHDATRSAPHRVICHHDPGPNNTIFRDNLPVALIDFDTAEPGSPLEDLGYAAWTWCIASKHNDPTRQAAQVRVLADAYGLTQLQRGALVDAILERQSRNVRFWTETTAQVTPQQRADRITWSRQEHAFTTTNRHTFDTHLH</sequence>
<dbReference type="Pfam" id="PF01636">
    <property type="entry name" value="APH"/>
    <property type="match status" value="1"/>
</dbReference>
<feature type="compositionally biased region" description="Basic residues" evidence="1">
    <location>
        <begin position="88"/>
        <end position="99"/>
    </location>
</feature>
<dbReference type="OrthoDB" id="236897at2"/>
<dbReference type="InterPro" id="IPR002575">
    <property type="entry name" value="Aminoglycoside_PTrfase"/>
</dbReference>
<feature type="region of interest" description="Disordered" evidence="1">
    <location>
        <begin position="64"/>
        <end position="170"/>
    </location>
</feature>
<dbReference type="EMBL" id="SMKA01000264">
    <property type="protein sequence ID" value="TDC17789.1"/>
    <property type="molecule type" value="Genomic_DNA"/>
</dbReference>
<evidence type="ECO:0000313" key="4">
    <source>
        <dbReference type="Proteomes" id="UP000295075"/>
    </source>
</evidence>
<accession>A0A4R4P731</accession>
<feature type="domain" description="Aminoglycoside phosphotransferase" evidence="2">
    <location>
        <begin position="168"/>
        <end position="289"/>
    </location>
</feature>
<dbReference type="Proteomes" id="UP000295075">
    <property type="component" value="Unassembled WGS sequence"/>
</dbReference>
<feature type="compositionally biased region" description="Low complexity" evidence="1">
    <location>
        <begin position="69"/>
        <end position="78"/>
    </location>
</feature>
<comment type="caution">
    <text evidence="3">The sequence shown here is derived from an EMBL/GenBank/DDBJ whole genome shotgun (WGS) entry which is preliminary data.</text>
</comment>
<protein>
    <submittedName>
        <fullName evidence="3">Aminoglycoside phosphotransferase family protein</fullName>
    </submittedName>
</protein>
<evidence type="ECO:0000313" key="3">
    <source>
        <dbReference type="EMBL" id="TDC17789.1"/>
    </source>
</evidence>
<name>A0A4R4P731_9ACTN</name>
<dbReference type="InterPro" id="IPR011009">
    <property type="entry name" value="Kinase-like_dom_sf"/>
</dbReference>
<keyword evidence="4" id="KW-1185">Reference proteome</keyword>
<dbReference type="AlphaFoldDB" id="A0A4R4P731"/>
<keyword evidence="3" id="KW-0808">Transferase</keyword>
<reference evidence="3 4" key="1">
    <citation type="submission" date="2019-03" db="EMBL/GenBank/DDBJ databases">
        <title>Draft genome sequences of novel Actinobacteria.</title>
        <authorList>
            <person name="Sahin N."/>
            <person name="Ay H."/>
            <person name="Saygin H."/>
        </authorList>
    </citation>
    <scope>NUCLEOTIDE SEQUENCE [LARGE SCALE GENOMIC DNA]</scope>
    <source>
        <strain evidence="3 4">JCM 30547</strain>
    </source>
</reference>
<dbReference type="SUPFAM" id="SSF56112">
    <property type="entry name" value="Protein kinase-like (PK-like)"/>
    <property type="match status" value="1"/>
</dbReference>
<feature type="compositionally biased region" description="Basic and acidic residues" evidence="1">
    <location>
        <begin position="100"/>
        <end position="109"/>
    </location>
</feature>
<gene>
    <name evidence="3" type="ORF">E1261_36480</name>
</gene>
<proteinExistence type="predicted"/>
<dbReference type="Gene3D" id="3.90.1200.10">
    <property type="match status" value="1"/>
</dbReference>
<evidence type="ECO:0000256" key="1">
    <source>
        <dbReference type="SAM" id="MobiDB-lite"/>
    </source>
</evidence>
<organism evidence="3 4">
    <name type="scientific">Kribbella albertanoniae</name>
    <dbReference type="NCBI Taxonomy" id="1266829"/>
    <lineage>
        <taxon>Bacteria</taxon>
        <taxon>Bacillati</taxon>
        <taxon>Actinomycetota</taxon>
        <taxon>Actinomycetes</taxon>
        <taxon>Propionibacteriales</taxon>
        <taxon>Kribbellaceae</taxon>
        <taxon>Kribbella</taxon>
    </lineage>
</organism>
<dbReference type="GO" id="GO:0016740">
    <property type="term" value="F:transferase activity"/>
    <property type="evidence" value="ECO:0007669"/>
    <property type="project" value="UniProtKB-KW"/>
</dbReference>
<evidence type="ECO:0000259" key="2">
    <source>
        <dbReference type="Pfam" id="PF01636"/>
    </source>
</evidence>